<evidence type="ECO:0000259" key="1">
    <source>
        <dbReference type="Pfam" id="PF13088"/>
    </source>
</evidence>
<gene>
    <name evidence="2" type="ORF">C7450_102338</name>
</gene>
<name>A0A2V3UDU0_9HYPH</name>
<proteinExistence type="predicted"/>
<dbReference type="RefSeq" id="WP_110373564.1">
    <property type="nucleotide sequence ID" value="NZ_JAHBRY010000002.1"/>
</dbReference>
<organism evidence="2 3">
    <name type="scientific">Chelatococcus asaccharovorans</name>
    <dbReference type="NCBI Taxonomy" id="28210"/>
    <lineage>
        <taxon>Bacteria</taxon>
        <taxon>Pseudomonadati</taxon>
        <taxon>Pseudomonadota</taxon>
        <taxon>Alphaproteobacteria</taxon>
        <taxon>Hyphomicrobiales</taxon>
        <taxon>Chelatococcaceae</taxon>
        <taxon>Chelatococcus</taxon>
    </lineage>
</organism>
<dbReference type="InterPro" id="IPR011040">
    <property type="entry name" value="Sialidase"/>
</dbReference>
<dbReference type="Pfam" id="PF13088">
    <property type="entry name" value="BNR_2"/>
    <property type="match status" value="1"/>
</dbReference>
<feature type="domain" description="Sialidase" evidence="1">
    <location>
        <begin position="141"/>
        <end position="355"/>
    </location>
</feature>
<keyword evidence="3" id="KW-1185">Reference proteome</keyword>
<accession>A0A2V3UDU0</accession>
<dbReference type="EMBL" id="QJJK01000002">
    <property type="protein sequence ID" value="PXW63422.1"/>
    <property type="molecule type" value="Genomic_DNA"/>
</dbReference>
<dbReference type="PANTHER" id="PTHR43752:SF2">
    <property type="entry name" value="BNR_ASP-BOX REPEAT FAMILY PROTEIN"/>
    <property type="match status" value="1"/>
</dbReference>
<reference evidence="2 3" key="1">
    <citation type="submission" date="2018-05" db="EMBL/GenBank/DDBJ databases">
        <title>Genomic Encyclopedia of Type Strains, Phase IV (KMG-IV): sequencing the most valuable type-strain genomes for metagenomic binning, comparative biology and taxonomic classification.</title>
        <authorList>
            <person name="Goeker M."/>
        </authorList>
    </citation>
    <scope>NUCLEOTIDE SEQUENCE [LARGE SCALE GENOMIC DNA]</scope>
    <source>
        <strain evidence="2 3">DSM 6462</strain>
    </source>
</reference>
<evidence type="ECO:0000313" key="3">
    <source>
        <dbReference type="Proteomes" id="UP000248021"/>
    </source>
</evidence>
<dbReference type="InterPro" id="IPR036278">
    <property type="entry name" value="Sialidase_sf"/>
</dbReference>
<dbReference type="SUPFAM" id="SSF50939">
    <property type="entry name" value="Sialidases"/>
    <property type="match status" value="1"/>
</dbReference>
<protein>
    <submittedName>
        <fullName evidence="2">BNR repeat protein</fullName>
    </submittedName>
</protein>
<dbReference type="AlphaFoldDB" id="A0A2V3UDU0"/>
<dbReference type="PANTHER" id="PTHR43752">
    <property type="entry name" value="BNR/ASP-BOX REPEAT FAMILY PROTEIN"/>
    <property type="match status" value="1"/>
</dbReference>
<sequence>MSVWMRFDKPRPCTDMDHGIVHRDNAAFCGWPFYCGLWKFPDGSLLASFKKIAKTYDQADAISHTQLTVGQGHLRTIRSYDQGLSWDDDSLQTVFDLGTSAQAIAQSGGHDYADELPVDFLDPNVITMSGAMPALLKSDSRAWLQISTDAGRSWRRTILLPLQGLNSLTGHGPPAVRPDGVALLGLSTTTPDGWTNRPLLYASTDGRRWDFLSFVTPAIEGGSAVSDRQELALFGAIRHFYTRPLVLADGRVLASLRFQRDARGIFWTDIFESEDGGRTWHFLSRVNDWGAPGDIVEMADGRIVCVYGYRLAPYGIRARVSEDGGRSWGSELILRDDGGSWDLGYPRIIEVKPGQLLTTYYMNTRDDPIQLNGGVRHIARTLFRPD</sequence>
<dbReference type="CDD" id="cd15482">
    <property type="entry name" value="Sialidase_non-viral"/>
    <property type="match status" value="1"/>
</dbReference>
<evidence type="ECO:0000313" key="2">
    <source>
        <dbReference type="EMBL" id="PXW63422.1"/>
    </source>
</evidence>
<comment type="caution">
    <text evidence="2">The sequence shown here is derived from an EMBL/GenBank/DDBJ whole genome shotgun (WGS) entry which is preliminary data.</text>
</comment>
<dbReference type="OrthoDB" id="7294637at2"/>
<dbReference type="Proteomes" id="UP000248021">
    <property type="component" value="Unassembled WGS sequence"/>
</dbReference>
<dbReference type="Gene3D" id="2.120.10.10">
    <property type="match status" value="1"/>
</dbReference>